<dbReference type="PANTHER" id="PTHR23315:SF307">
    <property type="entry name" value="U-BOX DOMAIN-CONTAINING PROTEIN 19"/>
    <property type="match status" value="1"/>
</dbReference>
<comment type="pathway">
    <text evidence="2">Protein modification; protein ubiquitination.</text>
</comment>
<evidence type="ECO:0000259" key="8">
    <source>
        <dbReference type="PROSITE" id="PS51698"/>
    </source>
</evidence>
<proteinExistence type="predicted"/>
<keyword evidence="5" id="KW-0677">Repeat</keyword>
<keyword evidence="10" id="KW-1185">Reference proteome</keyword>
<dbReference type="PROSITE" id="PS50176">
    <property type="entry name" value="ARM_REPEAT"/>
    <property type="match status" value="1"/>
</dbReference>
<reference evidence="9 10" key="1">
    <citation type="journal article" date="2019" name="G3 (Bethesda)">
        <title>Sequencing of a Wild Apple (Malus baccata) Genome Unravels the Differences Between Cultivated and Wild Apple Species Regarding Disease Resistance and Cold Tolerance.</title>
        <authorList>
            <person name="Chen X."/>
        </authorList>
    </citation>
    <scope>NUCLEOTIDE SEQUENCE [LARGE SCALE GENOMIC DNA]</scope>
    <source>
        <strain evidence="10">cv. Shandingzi</strain>
        <tissue evidence="9">Leaves</tissue>
    </source>
</reference>
<evidence type="ECO:0000313" key="10">
    <source>
        <dbReference type="Proteomes" id="UP000315295"/>
    </source>
</evidence>
<dbReference type="GO" id="GO:0016567">
    <property type="term" value="P:protein ubiquitination"/>
    <property type="evidence" value="ECO:0007669"/>
    <property type="project" value="UniProtKB-UniPathway"/>
</dbReference>
<dbReference type="FunFam" id="1.25.10.10:FF:000485">
    <property type="entry name" value="RING-type E3 ubiquitin transferase"/>
    <property type="match status" value="1"/>
</dbReference>
<dbReference type="EMBL" id="VIEB01000769">
    <property type="protein sequence ID" value="TQD81346.1"/>
    <property type="molecule type" value="Genomic_DNA"/>
</dbReference>
<dbReference type="Gene3D" id="1.25.10.10">
    <property type="entry name" value="Leucine-rich Repeat Variant"/>
    <property type="match status" value="2"/>
</dbReference>
<dbReference type="SUPFAM" id="SSF57850">
    <property type="entry name" value="RING/U-box"/>
    <property type="match status" value="1"/>
</dbReference>
<dbReference type="PROSITE" id="PS51698">
    <property type="entry name" value="U_BOX"/>
    <property type="match status" value="1"/>
</dbReference>
<dbReference type="InterPro" id="IPR057623">
    <property type="entry name" value="PUB12-19-like_N"/>
</dbReference>
<dbReference type="SMART" id="SM00185">
    <property type="entry name" value="ARM"/>
    <property type="match status" value="4"/>
</dbReference>
<dbReference type="InterPro" id="IPR000225">
    <property type="entry name" value="Armadillo"/>
</dbReference>
<organism evidence="9 10">
    <name type="scientific">Malus baccata</name>
    <name type="common">Siberian crab apple</name>
    <name type="synonym">Pyrus baccata</name>
    <dbReference type="NCBI Taxonomy" id="106549"/>
    <lineage>
        <taxon>Eukaryota</taxon>
        <taxon>Viridiplantae</taxon>
        <taxon>Streptophyta</taxon>
        <taxon>Embryophyta</taxon>
        <taxon>Tracheophyta</taxon>
        <taxon>Spermatophyta</taxon>
        <taxon>Magnoliopsida</taxon>
        <taxon>eudicotyledons</taxon>
        <taxon>Gunneridae</taxon>
        <taxon>Pentapetalae</taxon>
        <taxon>rosids</taxon>
        <taxon>fabids</taxon>
        <taxon>Rosales</taxon>
        <taxon>Rosaceae</taxon>
        <taxon>Amygdaloideae</taxon>
        <taxon>Maleae</taxon>
        <taxon>Malus</taxon>
    </lineage>
</organism>
<comment type="caution">
    <text evidence="9">The sequence shown here is derived from an EMBL/GenBank/DDBJ whole genome shotgun (WGS) entry which is preliminary data.</text>
</comment>
<protein>
    <recommendedName>
        <fullName evidence="3">RING-type E3 ubiquitin transferase</fullName>
        <ecNumber evidence="3">2.3.2.27</ecNumber>
    </recommendedName>
</protein>
<dbReference type="UniPathway" id="UPA00143"/>
<dbReference type="SMART" id="SM00504">
    <property type="entry name" value="Ubox"/>
    <property type="match status" value="1"/>
</dbReference>
<evidence type="ECO:0000256" key="5">
    <source>
        <dbReference type="ARBA" id="ARBA00022737"/>
    </source>
</evidence>
<dbReference type="CDD" id="cd16664">
    <property type="entry name" value="RING-Ubox_PUB"/>
    <property type="match status" value="1"/>
</dbReference>
<dbReference type="GO" id="GO:0010029">
    <property type="term" value="P:regulation of seed germination"/>
    <property type="evidence" value="ECO:0007669"/>
    <property type="project" value="UniProtKB-ARBA"/>
</dbReference>
<dbReference type="Pfam" id="PF04564">
    <property type="entry name" value="U-box"/>
    <property type="match status" value="1"/>
</dbReference>
<evidence type="ECO:0000256" key="1">
    <source>
        <dbReference type="ARBA" id="ARBA00000900"/>
    </source>
</evidence>
<dbReference type="Proteomes" id="UP000315295">
    <property type="component" value="Unassembled WGS sequence"/>
</dbReference>
<dbReference type="InterPro" id="IPR003613">
    <property type="entry name" value="Ubox_domain"/>
</dbReference>
<dbReference type="EC" id="2.3.2.27" evidence="3"/>
<evidence type="ECO:0000256" key="3">
    <source>
        <dbReference type="ARBA" id="ARBA00012483"/>
    </source>
</evidence>
<feature type="domain" description="U-box" evidence="8">
    <location>
        <begin position="277"/>
        <end position="351"/>
    </location>
</feature>
<evidence type="ECO:0000313" key="9">
    <source>
        <dbReference type="EMBL" id="TQD81346.1"/>
    </source>
</evidence>
<comment type="catalytic activity">
    <reaction evidence="1">
        <text>S-ubiquitinyl-[E2 ubiquitin-conjugating enzyme]-L-cysteine + [acceptor protein]-L-lysine = [E2 ubiquitin-conjugating enzyme]-L-cysteine + N(6)-ubiquitinyl-[acceptor protein]-L-lysine.</text>
        <dbReference type="EC" id="2.3.2.27"/>
    </reaction>
</comment>
<keyword evidence="4" id="KW-0808">Transferase</keyword>
<evidence type="ECO:0000256" key="6">
    <source>
        <dbReference type="ARBA" id="ARBA00022786"/>
    </source>
</evidence>
<dbReference type="InterPro" id="IPR013083">
    <property type="entry name" value="Znf_RING/FYVE/PHD"/>
</dbReference>
<dbReference type="PANTHER" id="PTHR23315">
    <property type="entry name" value="U BOX DOMAIN-CONTAINING"/>
    <property type="match status" value="1"/>
</dbReference>
<sequence length="686" mass="74414">MIQRSNGSSRRILTYPAVHPCEAIAPQTLLTSLIALTRNICSFKSKFIASNARNGREIIRQIGVVRIFLEEVRDGSLGLPASAVLSLSELHLAFQKVQFLLEDLARDDARVWMLMNSSRVASQFRVLSRAMGTALDVLPLGSVSAAVEVKEHVQLVARQARKAGYEVDPDDIRVASAVWSVLSGFEKRVLPGVGDLKRVLEFLGIRKWSKCEKQVKFLDSENGLENLSEEKRDVALLSSLKGLMCYCRCVLFDVVDGEPGRRSEAKCGGGGEAVGCFNLEDFRCPISLEIMADPVTVATGQSYDRCSIAKWLRADNLSCPKTGEKLKNMEVVPNLALKRLIQQHCFENGGAFADSGHRNRDIGRARLAVAGSLALEGAMQMVAEFLNGRLAVGTVEEQNKAAYEIRLLTKTSIFNRSCLVEAGVVPHLLKLLCSADSVTQENAIASLLNISKYSKSKAVIVENGGLNLMVGVLKKGLKSEARQHAAGTLFYLASTEEYRRLIGENADAIPALMALIKDGTDRARKNALVAIFGLLTHPANHRRVIAAGVVPLLVHVLTSFDSEALVMDALAILSTLAEKADGSIAILRCKALDSIVGILNSSIPRAGKEFCVSLLLALCVNGSGDVVALMAKSPSLMGTLYSQLSEGTSRASKKASSLIRVLHEFHERSSGSISPVLPQERFIHIR</sequence>
<dbReference type="InterPro" id="IPR045210">
    <property type="entry name" value="RING-Ubox_PUB"/>
</dbReference>
<name>A0A540L4E8_MALBA</name>
<dbReference type="InterPro" id="IPR016024">
    <property type="entry name" value="ARM-type_fold"/>
</dbReference>
<feature type="repeat" description="ARM" evidence="7">
    <location>
        <begin position="423"/>
        <end position="465"/>
    </location>
</feature>
<evidence type="ECO:0000256" key="7">
    <source>
        <dbReference type="PROSITE-ProRule" id="PRU00259"/>
    </source>
</evidence>
<dbReference type="Pfam" id="PF25368">
    <property type="entry name" value="PUB10_N"/>
    <property type="match status" value="1"/>
</dbReference>
<dbReference type="Gene3D" id="3.30.40.10">
    <property type="entry name" value="Zinc/RING finger domain, C3HC4 (zinc finger)"/>
    <property type="match status" value="1"/>
</dbReference>
<dbReference type="InterPro" id="IPR011989">
    <property type="entry name" value="ARM-like"/>
</dbReference>
<evidence type="ECO:0000256" key="2">
    <source>
        <dbReference type="ARBA" id="ARBA00004906"/>
    </source>
</evidence>
<keyword evidence="6" id="KW-0833">Ubl conjugation pathway</keyword>
<evidence type="ECO:0000256" key="4">
    <source>
        <dbReference type="ARBA" id="ARBA00022679"/>
    </source>
</evidence>
<dbReference type="GO" id="GO:0061630">
    <property type="term" value="F:ubiquitin protein ligase activity"/>
    <property type="evidence" value="ECO:0007669"/>
    <property type="project" value="UniProtKB-EC"/>
</dbReference>
<gene>
    <name evidence="9" type="ORF">C1H46_033064</name>
</gene>
<dbReference type="InterPro" id="IPR058678">
    <property type="entry name" value="ARM_PUB"/>
</dbReference>
<dbReference type="SUPFAM" id="SSF48371">
    <property type="entry name" value="ARM repeat"/>
    <property type="match status" value="1"/>
</dbReference>
<accession>A0A540L4E8</accession>
<dbReference type="FunFam" id="3.30.40.10:FF:000442">
    <property type="entry name" value="RING-type E3 ubiquitin transferase"/>
    <property type="match status" value="1"/>
</dbReference>
<dbReference type="AlphaFoldDB" id="A0A540L4E8"/>
<dbReference type="Pfam" id="PF25598">
    <property type="entry name" value="ARM_PUB"/>
    <property type="match status" value="1"/>
</dbReference>